<feature type="compositionally biased region" description="Basic and acidic residues" evidence="1">
    <location>
        <begin position="356"/>
        <end position="373"/>
    </location>
</feature>
<evidence type="ECO:0000313" key="4">
    <source>
        <dbReference type="Proteomes" id="UP000410984"/>
    </source>
</evidence>
<proteinExistence type="predicted"/>
<evidence type="ECO:0000313" key="3">
    <source>
        <dbReference type="EMBL" id="VUD70163.1"/>
    </source>
</evidence>
<dbReference type="RefSeq" id="WP_142581759.1">
    <property type="nucleotide sequence ID" value="NZ_CABFPH010000006.1"/>
</dbReference>
<evidence type="ECO:0000256" key="1">
    <source>
        <dbReference type="SAM" id="MobiDB-lite"/>
    </source>
</evidence>
<dbReference type="AlphaFoldDB" id="A0A509EAJ4"/>
<evidence type="ECO:0000259" key="2">
    <source>
        <dbReference type="Pfam" id="PF12281"/>
    </source>
</evidence>
<dbReference type="Proteomes" id="UP000410984">
    <property type="component" value="Unassembled WGS sequence"/>
</dbReference>
<gene>
    <name evidence="3" type="ORF">MET9862_00726</name>
</gene>
<name>A0A509EAJ4_9HYPH</name>
<feature type="region of interest" description="Disordered" evidence="1">
    <location>
        <begin position="354"/>
        <end position="373"/>
    </location>
</feature>
<reference evidence="3 4" key="1">
    <citation type="submission" date="2019-06" db="EMBL/GenBank/DDBJ databases">
        <authorList>
            <person name="Rodrigo-Torres L."/>
            <person name="Arahal R. D."/>
            <person name="Lucena T."/>
        </authorList>
    </citation>
    <scope>NUCLEOTIDE SEQUENCE [LARGE SCALE GENOMIC DNA]</scope>
    <source>
        <strain evidence="3 4">SB0023/3</strain>
    </source>
</reference>
<dbReference type="Pfam" id="PF12281">
    <property type="entry name" value="NTP_transf_8"/>
    <property type="match status" value="1"/>
</dbReference>
<dbReference type="OrthoDB" id="5469612at2"/>
<protein>
    <recommendedName>
        <fullName evidence="2">Nucleotidyltransferase-like domain-containing protein</fullName>
    </recommendedName>
</protein>
<organism evidence="3 4">
    <name type="scientific">Methylobacterium symbioticum</name>
    <dbReference type="NCBI Taxonomy" id="2584084"/>
    <lineage>
        <taxon>Bacteria</taxon>
        <taxon>Pseudomonadati</taxon>
        <taxon>Pseudomonadota</taxon>
        <taxon>Alphaproteobacteria</taxon>
        <taxon>Hyphomicrobiales</taxon>
        <taxon>Methylobacteriaceae</taxon>
        <taxon>Methylobacterium</taxon>
    </lineage>
</organism>
<keyword evidence="4" id="KW-1185">Reference proteome</keyword>
<feature type="domain" description="Nucleotidyltransferase-like" evidence="2">
    <location>
        <begin position="111"/>
        <end position="314"/>
    </location>
</feature>
<sequence>MRPFSHLDQVAFSELASQVQDATFAESFPENGSFVRQKRGRREYFYYKGYRSAVGGVRAKHTLTYVGPVDDVDILRRVEQFGRLKSQYKIRRELASTLRSHGCPVPTSTEGEVLGAFSRAGLFRGKAVLVGTIAFQCYAGMLSVHLPEEGYRTADIDLAQGAQIAVDQDDLPDLGALLNDVDPSFSPVFHPGYAQMPVGYANDQGFRVEFLTTVRRADETVRPLVGLGAAAVQTLKFLEFLLQDTRDGLIVHKAGIGVRVPSPQRYAVHKLLISDLRRAQGVAKAEKDLMQIGLILEAMAMRRCLDDVGFAWLNAAARGLKWFRNLKSGWTRLPDEHRILISDGIRQAVELDGGDDDRLRYDPIPRDASPRPT</sequence>
<dbReference type="EMBL" id="CABFPH010000006">
    <property type="protein sequence ID" value="VUD70163.1"/>
    <property type="molecule type" value="Genomic_DNA"/>
</dbReference>
<accession>A0A509EAJ4</accession>
<dbReference type="InterPro" id="IPR058575">
    <property type="entry name" value="NTP_transf_8_dom"/>
</dbReference>